<evidence type="ECO:0000256" key="2">
    <source>
        <dbReference type="ARBA" id="ARBA00022723"/>
    </source>
</evidence>
<dbReference type="EMBL" id="UINC01008533">
    <property type="protein sequence ID" value="SVA38382.1"/>
    <property type="molecule type" value="Genomic_DNA"/>
</dbReference>
<evidence type="ECO:0000313" key="6">
    <source>
        <dbReference type="EMBL" id="SVA38382.1"/>
    </source>
</evidence>
<evidence type="ECO:0000259" key="5">
    <source>
        <dbReference type="PROSITE" id="PS51891"/>
    </source>
</evidence>
<dbReference type="GO" id="GO:0046872">
    <property type="term" value="F:metal ion binding"/>
    <property type="evidence" value="ECO:0007669"/>
    <property type="project" value="UniProtKB-KW"/>
</dbReference>
<dbReference type="AlphaFoldDB" id="A0A381VDI9"/>
<sequence>MTSKISGRCLCGSVSFECDQVPVFQANCHCDDCRRSGGGVHASFVFVPADGLRVNGRTQTYEHTSDAGNIMTKYFCPDCGSQMFGSGSGKPERRGIRVGVIDDASWFQPMANVYSSRKLPSTPLDPEVKAFDKMPG</sequence>
<dbReference type="Gene3D" id="3.90.1590.10">
    <property type="entry name" value="glutathione-dependent formaldehyde- activating enzyme (gfa)"/>
    <property type="match status" value="1"/>
</dbReference>
<name>A0A381VDI9_9ZZZZ</name>
<organism evidence="6">
    <name type="scientific">marine metagenome</name>
    <dbReference type="NCBI Taxonomy" id="408172"/>
    <lineage>
        <taxon>unclassified sequences</taxon>
        <taxon>metagenomes</taxon>
        <taxon>ecological metagenomes</taxon>
    </lineage>
</organism>
<keyword evidence="3" id="KW-0862">Zinc</keyword>
<dbReference type="SUPFAM" id="SSF51316">
    <property type="entry name" value="Mss4-like"/>
    <property type="match status" value="1"/>
</dbReference>
<dbReference type="PANTHER" id="PTHR33337:SF40">
    <property type="entry name" value="CENP-V_GFA DOMAIN-CONTAINING PROTEIN-RELATED"/>
    <property type="match status" value="1"/>
</dbReference>
<evidence type="ECO:0000256" key="1">
    <source>
        <dbReference type="ARBA" id="ARBA00005495"/>
    </source>
</evidence>
<dbReference type="PROSITE" id="PS51891">
    <property type="entry name" value="CENP_V_GFA"/>
    <property type="match status" value="1"/>
</dbReference>
<dbReference type="PANTHER" id="PTHR33337">
    <property type="entry name" value="GFA DOMAIN-CONTAINING PROTEIN"/>
    <property type="match status" value="1"/>
</dbReference>
<protein>
    <recommendedName>
        <fullName evidence="5">CENP-V/GFA domain-containing protein</fullName>
    </recommendedName>
</protein>
<proteinExistence type="inferred from homology"/>
<feature type="domain" description="CENP-V/GFA" evidence="5">
    <location>
        <begin position="5"/>
        <end position="125"/>
    </location>
</feature>
<keyword evidence="4" id="KW-0456">Lyase</keyword>
<dbReference type="InterPro" id="IPR006913">
    <property type="entry name" value="CENP-V/GFA"/>
</dbReference>
<gene>
    <name evidence="6" type="ORF">METZ01_LOCUS91236</name>
</gene>
<comment type="similarity">
    <text evidence="1">Belongs to the Gfa family.</text>
</comment>
<evidence type="ECO:0000256" key="4">
    <source>
        <dbReference type="ARBA" id="ARBA00023239"/>
    </source>
</evidence>
<dbReference type="Pfam" id="PF04828">
    <property type="entry name" value="GFA"/>
    <property type="match status" value="1"/>
</dbReference>
<accession>A0A381VDI9</accession>
<keyword evidence="2" id="KW-0479">Metal-binding</keyword>
<dbReference type="GO" id="GO:0016846">
    <property type="term" value="F:carbon-sulfur lyase activity"/>
    <property type="evidence" value="ECO:0007669"/>
    <property type="project" value="InterPro"/>
</dbReference>
<dbReference type="InterPro" id="IPR011057">
    <property type="entry name" value="Mss4-like_sf"/>
</dbReference>
<evidence type="ECO:0000256" key="3">
    <source>
        <dbReference type="ARBA" id="ARBA00022833"/>
    </source>
</evidence>
<reference evidence="6" key="1">
    <citation type="submission" date="2018-05" db="EMBL/GenBank/DDBJ databases">
        <authorList>
            <person name="Lanie J.A."/>
            <person name="Ng W.-L."/>
            <person name="Kazmierczak K.M."/>
            <person name="Andrzejewski T.M."/>
            <person name="Davidsen T.M."/>
            <person name="Wayne K.J."/>
            <person name="Tettelin H."/>
            <person name="Glass J.I."/>
            <person name="Rusch D."/>
            <person name="Podicherti R."/>
            <person name="Tsui H.-C.T."/>
            <person name="Winkler M.E."/>
        </authorList>
    </citation>
    <scope>NUCLEOTIDE SEQUENCE</scope>
</reference>